<proteinExistence type="predicted"/>
<protein>
    <submittedName>
        <fullName evidence="1">Uncharacterized protein</fullName>
    </submittedName>
</protein>
<name>A0A448XBN3_9PLAT</name>
<keyword evidence="2" id="KW-1185">Reference proteome</keyword>
<dbReference type="EMBL" id="CAAALY010245036">
    <property type="protein sequence ID" value="VEL33017.1"/>
    <property type="molecule type" value="Genomic_DNA"/>
</dbReference>
<organism evidence="1 2">
    <name type="scientific">Protopolystoma xenopodis</name>
    <dbReference type="NCBI Taxonomy" id="117903"/>
    <lineage>
        <taxon>Eukaryota</taxon>
        <taxon>Metazoa</taxon>
        <taxon>Spiralia</taxon>
        <taxon>Lophotrochozoa</taxon>
        <taxon>Platyhelminthes</taxon>
        <taxon>Monogenea</taxon>
        <taxon>Polyopisthocotylea</taxon>
        <taxon>Polystomatidea</taxon>
        <taxon>Polystomatidae</taxon>
        <taxon>Protopolystoma</taxon>
    </lineage>
</organism>
<comment type="caution">
    <text evidence="1">The sequence shown here is derived from an EMBL/GenBank/DDBJ whole genome shotgun (WGS) entry which is preliminary data.</text>
</comment>
<accession>A0A448XBN3</accession>
<gene>
    <name evidence="1" type="ORF">PXEA_LOCUS26457</name>
</gene>
<sequence length="101" mass="11508">MRPSGTSFDLHQRFPTWSGAPVSWKMSQMMAHLLWHPNGKLIRSLNACRPGDGKRRSHVVRRAIWWLLIQLLTVASPTYVLPRRGEERKVDKGGFVVCVGS</sequence>
<evidence type="ECO:0000313" key="1">
    <source>
        <dbReference type="EMBL" id="VEL33017.1"/>
    </source>
</evidence>
<dbReference type="AlphaFoldDB" id="A0A448XBN3"/>
<reference evidence="1" key="1">
    <citation type="submission" date="2018-11" db="EMBL/GenBank/DDBJ databases">
        <authorList>
            <consortium name="Pathogen Informatics"/>
        </authorList>
    </citation>
    <scope>NUCLEOTIDE SEQUENCE</scope>
</reference>
<dbReference type="Proteomes" id="UP000784294">
    <property type="component" value="Unassembled WGS sequence"/>
</dbReference>
<evidence type="ECO:0000313" key="2">
    <source>
        <dbReference type="Proteomes" id="UP000784294"/>
    </source>
</evidence>